<dbReference type="GO" id="GO:0005524">
    <property type="term" value="F:ATP binding"/>
    <property type="evidence" value="ECO:0007669"/>
    <property type="project" value="UniProtKB-KW"/>
</dbReference>
<dbReference type="AlphaFoldDB" id="A0A1Y6LQU6"/>
<comment type="cofactor">
    <cofactor evidence="1">
        <name>Zn(2+)</name>
        <dbReference type="ChEBI" id="CHEBI:29105"/>
    </cofactor>
</comment>
<dbReference type="GO" id="GO:0046872">
    <property type="term" value="F:metal ion binding"/>
    <property type="evidence" value="ECO:0007669"/>
    <property type="project" value="UniProtKB-KW"/>
</dbReference>
<evidence type="ECO:0000256" key="11">
    <source>
        <dbReference type="SAM" id="Coils"/>
    </source>
</evidence>
<dbReference type="InterPro" id="IPR009080">
    <property type="entry name" value="tRNAsynth_Ia_anticodon-bd"/>
</dbReference>
<evidence type="ECO:0000256" key="9">
    <source>
        <dbReference type="ARBA" id="ARBA00023146"/>
    </source>
</evidence>
<dbReference type="EMBL" id="LT882683">
    <property type="protein sequence ID" value="SMY26747.1"/>
    <property type="molecule type" value="Genomic_DNA"/>
</dbReference>
<dbReference type="NCBIfam" id="TIGR00435">
    <property type="entry name" value="cysS"/>
    <property type="match status" value="1"/>
</dbReference>
<organism evidence="15 16">
    <name type="scientific">Zymoseptoria tritici ST99CH_1A5</name>
    <dbReference type="NCBI Taxonomy" id="1276529"/>
    <lineage>
        <taxon>Eukaryota</taxon>
        <taxon>Fungi</taxon>
        <taxon>Dikarya</taxon>
        <taxon>Ascomycota</taxon>
        <taxon>Pezizomycotina</taxon>
        <taxon>Dothideomycetes</taxon>
        <taxon>Dothideomycetidae</taxon>
        <taxon>Mycosphaerellales</taxon>
        <taxon>Mycosphaerellaceae</taxon>
        <taxon>Zymoseptoria</taxon>
    </lineage>
</organism>
<dbReference type="FunFam" id="3.40.50.620:FF:000186">
    <property type="entry name" value="Putative Cysteinyl-tRNA synthetase"/>
    <property type="match status" value="1"/>
</dbReference>
<evidence type="ECO:0000256" key="8">
    <source>
        <dbReference type="ARBA" id="ARBA00022917"/>
    </source>
</evidence>
<keyword evidence="3" id="KW-0436">Ligase</keyword>
<keyword evidence="5" id="KW-0547">Nucleotide-binding</keyword>
<keyword evidence="13" id="KW-0732">Signal</keyword>
<dbReference type="Gene3D" id="3.40.50.620">
    <property type="entry name" value="HUPs"/>
    <property type="match status" value="2"/>
</dbReference>
<keyword evidence="9" id="KW-0030">Aminoacyl-tRNA synthetase</keyword>
<dbReference type="Gene3D" id="3.50.4.10">
    <property type="entry name" value="Hepatocyte Growth Factor"/>
    <property type="match status" value="1"/>
</dbReference>
<feature type="chain" id="PRO_5011011203" description="cysteine--tRNA ligase" evidence="13">
    <location>
        <begin position="19"/>
        <end position="994"/>
    </location>
</feature>
<evidence type="ECO:0000256" key="4">
    <source>
        <dbReference type="ARBA" id="ARBA00022723"/>
    </source>
</evidence>
<dbReference type="PANTHER" id="PTHR10890:SF3">
    <property type="entry name" value="CYSTEINE--TRNA LIGASE, CYTOPLASMIC"/>
    <property type="match status" value="1"/>
</dbReference>
<evidence type="ECO:0000256" key="12">
    <source>
        <dbReference type="SAM" id="MobiDB-lite"/>
    </source>
</evidence>
<reference evidence="15 16" key="1">
    <citation type="submission" date="2016-10" db="EMBL/GenBank/DDBJ databases">
        <authorList>
            <person name="Varghese N."/>
        </authorList>
    </citation>
    <scope>NUCLEOTIDE SEQUENCE [LARGE SCALE GENOMIC DNA]</scope>
</reference>
<keyword evidence="8" id="KW-0648">Protein biosynthesis</keyword>
<proteinExistence type="inferred from homology"/>
<dbReference type="HAMAP" id="MF_00041">
    <property type="entry name" value="Cys_tRNA_synth"/>
    <property type="match status" value="1"/>
</dbReference>
<keyword evidence="7" id="KW-0067">ATP-binding</keyword>
<dbReference type="InterPro" id="IPR015803">
    <property type="entry name" value="Cys-tRNA-ligase"/>
</dbReference>
<evidence type="ECO:0000259" key="14">
    <source>
        <dbReference type="Pfam" id="PF01406"/>
    </source>
</evidence>
<gene>
    <name evidence="15" type="ORF">ZT1A5_G8191</name>
</gene>
<dbReference type="PRINTS" id="PR00983">
    <property type="entry name" value="TRNASYNTHCYS"/>
</dbReference>
<evidence type="ECO:0000256" key="3">
    <source>
        <dbReference type="ARBA" id="ARBA00022598"/>
    </source>
</evidence>
<dbReference type="CDD" id="cd00672">
    <property type="entry name" value="CysRS_core"/>
    <property type="match status" value="1"/>
</dbReference>
<evidence type="ECO:0000256" key="7">
    <source>
        <dbReference type="ARBA" id="ARBA00022840"/>
    </source>
</evidence>
<dbReference type="SUPFAM" id="SSF47323">
    <property type="entry name" value="Anticodon-binding domain of a subclass of class I aminoacyl-tRNA synthetases"/>
    <property type="match status" value="1"/>
</dbReference>
<dbReference type="Proteomes" id="UP000215453">
    <property type="component" value="Chromosome 8"/>
</dbReference>
<dbReference type="GO" id="GO:0006423">
    <property type="term" value="P:cysteinyl-tRNA aminoacylation"/>
    <property type="evidence" value="ECO:0007669"/>
    <property type="project" value="InterPro"/>
</dbReference>
<feature type="coiled-coil region" evidence="11">
    <location>
        <begin position="900"/>
        <end position="938"/>
    </location>
</feature>
<evidence type="ECO:0000256" key="1">
    <source>
        <dbReference type="ARBA" id="ARBA00001947"/>
    </source>
</evidence>
<evidence type="ECO:0000256" key="5">
    <source>
        <dbReference type="ARBA" id="ARBA00022741"/>
    </source>
</evidence>
<sequence length="994" mass="111028">MVSVSLTTILAIVAYTAASAIPSDSLIPRDLKTCPALNNYIYTSPNGATKYKIRCNADVTDNKSDGTAGWVQLKHDVEDLEACIKLCSGTSGCKSVSYPGKVNSLSDCYLKESNAGLYERTGYKVAINFVDLHTTRGPCHATGDLQAHPASAPDVRRIFGLASAESNLKLKLISAGTRHLSFVLCMLLRLVYRSVRSACTMAATQQPKWTAPIRSETAKLPSLTVYNSLTRSKTPFTPRDPQGRKVGWYACGPTVYDDAHLGHARNYVSQDIIRRIMQDYFKFDVNFVMNITDVDDKIILAARQQHLLAQFLAKHTEVDEEVRTTTTEAFKAYLKKNLPLIEEATPESYTTSVEKQYGHVLAGKSVANDGTPPGDKEAKVKMHLNTASSAAQALLLSSPSMDEFTAKASGVLLPHIDSLYSTTVKGDDHDIFTKLTKRYEQRFFEDMTNLNVRYPDKLTRVTEYGPQIVSFVKQIEDNKFAYANEGSVYYDTTAWEASGGHYARLEPWNRNDTELLADGEGSLAAKKTTFKKSNADFALWKASKPGEPSWDSPWGPGRPGWHIECSAMASDVLGKQFDIHSGGIDLAFPHHDNELAQSEAYWHKCGADSEQWVNYFIHMGHLSIQGSKMSKSLKNFTTIKEALSKGEWTPRSLRIVFLLGPWKEGLEITPDLVKASVSWEERVNNFFIKVRDLQLHPSGVDSSSHTNGSSSTELDQLLESSKTKLHEALCDSFDTPTAMRVLTDLVTAHNSATNVPDPTSIAIGTWLTEILIMFGLDANYRKGQMGWSGVDIPEKAKPFIYPLSELRDKVREQAIKGEVDLQSLGRMDEKDNFYGENQPYAGAYADFQRTILALHSKSAPPKEYLAACDHLRNTVLWNLSIYLEDRESRHALVRPLSSSLRQERQDREAQAAAKAQAKEKAKADAEAAEKEKAEKGKLSHLEMFRTSEYSEWDEEGLPTKDKEGVEVAKSRGKKLRKEWERQKKLHEAWREAKK</sequence>
<dbReference type="InterPro" id="IPR024909">
    <property type="entry name" value="Cys-tRNA/MSH_ligase"/>
</dbReference>
<evidence type="ECO:0000256" key="6">
    <source>
        <dbReference type="ARBA" id="ARBA00022833"/>
    </source>
</evidence>
<dbReference type="GO" id="GO:0004817">
    <property type="term" value="F:cysteine-tRNA ligase activity"/>
    <property type="evidence" value="ECO:0007669"/>
    <property type="project" value="UniProtKB-EC"/>
</dbReference>
<dbReference type="InterPro" id="IPR014729">
    <property type="entry name" value="Rossmann-like_a/b/a_fold"/>
</dbReference>
<evidence type="ECO:0000313" key="15">
    <source>
        <dbReference type="EMBL" id="SMY26747.1"/>
    </source>
</evidence>
<keyword evidence="4" id="KW-0479">Metal-binding</keyword>
<name>A0A1Y6LQU6_ZYMTR</name>
<evidence type="ECO:0000313" key="16">
    <source>
        <dbReference type="Proteomes" id="UP000215453"/>
    </source>
</evidence>
<dbReference type="PANTHER" id="PTHR10890">
    <property type="entry name" value="CYSTEINYL-TRNA SYNTHETASE"/>
    <property type="match status" value="1"/>
</dbReference>
<keyword evidence="6" id="KW-0862">Zinc</keyword>
<dbReference type="InterPro" id="IPR032678">
    <property type="entry name" value="tRNA-synt_1_cat_dom"/>
</dbReference>
<evidence type="ECO:0000256" key="2">
    <source>
        <dbReference type="ARBA" id="ARBA00012832"/>
    </source>
</evidence>
<feature type="signal peptide" evidence="13">
    <location>
        <begin position="1"/>
        <end position="18"/>
    </location>
</feature>
<feature type="region of interest" description="Disordered" evidence="12">
    <location>
        <begin position="949"/>
        <end position="994"/>
    </location>
</feature>
<feature type="compositionally biased region" description="Basic and acidic residues" evidence="12">
    <location>
        <begin position="957"/>
        <end position="969"/>
    </location>
</feature>
<dbReference type="GO" id="GO:0005737">
    <property type="term" value="C:cytoplasm"/>
    <property type="evidence" value="ECO:0007669"/>
    <property type="project" value="TreeGrafter"/>
</dbReference>
<keyword evidence="11" id="KW-0175">Coiled coil</keyword>
<dbReference type="Pfam" id="PF01406">
    <property type="entry name" value="tRNA-synt_1e"/>
    <property type="match status" value="1"/>
</dbReference>
<evidence type="ECO:0000256" key="13">
    <source>
        <dbReference type="SAM" id="SignalP"/>
    </source>
</evidence>
<evidence type="ECO:0000256" key="10">
    <source>
        <dbReference type="ARBA" id="ARBA00031499"/>
    </source>
</evidence>
<protein>
    <recommendedName>
        <fullName evidence="2">cysteine--tRNA ligase</fullName>
        <ecNumber evidence="2">6.1.1.16</ecNumber>
    </recommendedName>
    <alternativeName>
        <fullName evidence="10">Cysteinyl-tRNA synthetase</fullName>
    </alternativeName>
</protein>
<dbReference type="EC" id="6.1.1.16" evidence="2"/>
<dbReference type="SUPFAM" id="SSF52374">
    <property type="entry name" value="Nucleotidylyl transferase"/>
    <property type="match status" value="1"/>
</dbReference>
<feature type="domain" description="tRNA synthetases class I catalytic" evidence="14">
    <location>
        <begin position="243"/>
        <end position="675"/>
    </location>
</feature>
<dbReference type="FunFam" id="3.40.50.620:FF:000228">
    <property type="entry name" value="Cysteinyl-tRNA synthetase"/>
    <property type="match status" value="1"/>
</dbReference>
<feature type="compositionally biased region" description="Basic and acidic residues" evidence="12">
    <location>
        <begin position="977"/>
        <end position="994"/>
    </location>
</feature>
<accession>A0A1Y6LQU6</accession>